<evidence type="ECO:0000256" key="2">
    <source>
        <dbReference type="PROSITE-ProRule" id="PRU00169"/>
    </source>
</evidence>
<dbReference type="Pfam" id="PF00072">
    <property type="entry name" value="Response_reg"/>
    <property type="match status" value="1"/>
</dbReference>
<dbReference type="InterPro" id="IPR011006">
    <property type="entry name" value="CheY-like_superfamily"/>
</dbReference>
<dbReference type="PROSITE" id="PS50110">
    <property type="entry name" value="RESPONSE_REGULATORY"/>
    <property type="match status" value="1"/>
</dbReference>
<organism evidence="4 5">
    <name type="scientific">Marinicauda pacifica</name>
    <dbReference type="NCBI Taxonomy" id="1133559"/>
    <lineage>
        <taxon>Bacteria</taxon>
        <taxon>Pseudomonadati</taxon>
        <taxon>Pseudomonadota</taxon>
        <taxon>Alphaproteobacteria</taxon>
        <taxon>Maricaulales</taxon>
        <taxon>Maricaulaceae</taxon>
        <taxon>Marinicauda</taxon>
    </lineage>
</organism>
<dbReference type="PANTHER" id="PTHR44591">
    <property type="entry name" value="STRESS RESPONSE REGULATOR PROTEIN 1"/>
    <property type="match status" value="1"/>
</dbReference>
<proteinExistence type="predicted"/>
<dbReference type="SMART" id="SM00448">
    <property type="entry name" value="REC"/>
    <property type="match status" value="1"/>
</dbReference>
<dbReference type="Proteomes" id="UP000305451">
    <property type="component" value="Unassembled WGS sequence"/>
</dbReference>
<evidence type="ECO:0000256" key="1">
    <source>
        <dbReference type="ARBA" id="ARBA00022553"/>
    </source>
</evidence>
<dbReference type="InterPro" id="IPR050595">
    <property type="entry name" value="Bact_response_regulator"/>
</dbReference>
<dbReference type="EMBL" id="SRXV01000002">
    <property type="protein sequence ID" value="TGY93289.1"/>
    <property type="molecule type" value="Genomic_DNA"/>
</dbReference>
<protein>
    <submittedName>
        <fullName evidence="4">Response regulator</fullName>
    </submittedName>
</protein>
<name>A0A4V3RZ81_9PROT</name>
<gene>
    <name evidence="4" type="ORF">E5162_09575</name>
</gene>
<sequence>MTQPRIMIADDNPLMLQIAQSRLTDAGYEVLTARDGMEVLDQVHAWSPDLIMLDLIMPALDGFTTLKRLKAGPLGSIPVIIVSALKDEADIARALNAGAADYLTKPFAPSELVERAATHLAPPAS</sequence>
<feature type="domain" description="Response regulatory" evidence="3">
    <location>
        <begin position="5"/>
        <end position="120"/>
    </location>
</feature>
<dbReference type="InterPro" id="IPR001789">
    <property type="entry name" value="Sig_transdc_resp-reg_receiver"/>
</dbReference>
<evidence type="ECO:0000313" key="4">
    <source>
        <dbReference type="EMBL" id="TGY93289.1"/>
    </source>
</evidence>
<keyword evidence="1 2" id="KW-0597">Phosphoprotein</keyword>
<dbReference type="RefSeq" id="WP_135945011.1">
    <property type="nucleotide sequence ID" value="NZ_BMEI01000002.1"/>
</dbReference>
<dbReference type="AlphaFoldDB" id="A0A4V3RZ81"/>
<accession>A0A4V3RZ81</accession>
<keyword evidence="5" id="KW-1185">Reference proteome</keyword>
<dbReference type="Gene3D" id="3.40.50.2300">
    <property type="match status" value="1"/>
</dbReference>
<feature type="modified residue" description="4-aspartylphosphate" evidence="2">
    <location>
        <position position="54"/>
    </location>
</feature>
<dbReference type="OrthoDB" id="9801602at2"/>
<evidence type="ECO:0000259" key="3">
    <source>
        <dbReference type="PROSITE" id="PS50110"/>
    </source>
</evidence>
<reference evidence="4 5" key="1">
    <citation type="journal article" date="2013" name="Int. J. Syst. Evol. Microbiol.">
        <title>Marinicauda pacifica gen. nov., sp. nov., a prosthecate alphaproteobacterium of the family Hyphomonadaceae isolated from deep seawater.</title>
        <authorList>
            <person name="Zhang X.Y."/>
            <person name="Li G.W."/>
            <person name="Wang C.S."/>
            <person name="Zhang Y.J."/>
            <person name="Xu X.W."/>
            <person name="Li H."/>
            <person name="Liu A."/>
            <person name="Liu C."/>
            <person name="Xie B.B."/>
            <person name="Qin Q.L."/>
            <person name="Xu Z."/>
            <person name="Chen X.L."/>
            <person name="Zhou B.C."/>
            <person name="Zhang Y.Z."/>
        </authorList>
    </citation>
    <scope>NUCLEOTIDE SEQUENCE [LARGE SCALE GENOMIC DNA]</scope>
    <source>
        <strain evidence="4 5">P-1 km-3</strain>
    </source>
</reference>
<comment type="caution">
    <text evidence="4">The sequence shown here is derived from an EMBL/GenBank/DDBJ whole genome shotgun (WGS) entry which is preliminary data.</text>
</comment>
<evidence type="ECO:0000313" key="5">
    <source>
        <dbReference type="Proteomes" id="UP000305451"/>
    </source>
</evidence>
<dbReference type="SUPFAM" id="SSF52172">
    <property type="entry name" value="CheY-like"/>
    <property type="match status" value="1"/>
</dbReference>
<dbReference type="PANTHER" id="PTHR44591:SF3">
    <property type="entry name" value="RESPONSE REGULATORY DOMAIN-CONTAINING PROTEIN"/>
    <property type="match status" value="1"/>
</dbReference>
<dbReference type="GO" id="GO:0000160">
    <property type="term" value="P:phosphorelay signal transduction system"/>
    <property type="evidence" value="ECO:0007669"/>
    <property type="project" value="InterPro"/>
</dbReference>